<feature type="transmembrane region" description="Helical" evidence="2">
    <location>
        <begin position="93"/>
        <end position="114"/>
    </location>
</feature>
<keyword evidence="2" id="KW-0472">Membrane</keyword>
<proteinExistence type="predicted"/>
<evidence type="ECO:0000259" key="3">
    <source>
        <dbReference type="Pfam" id="PF26056"/>
    </source>
</evidence>
<comment type="caution">
    <text evidence="4">The sequence shown here is derived from an EMBL/GenBank/DDBJ whole genome shotgun (WGS) entry which is preliminary data.</text>
</comment>
<feature type="compositionally biased region" description="Basic and acidic residues" evidence="1">
    <location>
        <begin position="332"/>
        <end position="345"/>
    </location>
</feature>
<feature type="compositionally biased region" description="Low complexity" evidence="1">
    <location>
        <begin position="123"/>
        <end position="143"/>
    </location>
</feature>
<keyword evidence="2" id="KW-0812">Transmembrane</keyword>
<feature type="compositionally biased region" description="Low complexity" evidence="1">
    <location>
        <begin position="19"/>
        <end position="66"/>
    </location>
</feature>
<organism evidence="4 5">
    <name type="scientific">Allokutzneria oryzae</name>
    <dbReference type="NCBI Taxonomy" id="1378989"/>
    <lineage>
        <taxon>Bacteria</taxon>
        <taxon>Bacillati</taxon>
        <taxon>Actinomycetota</taxon>
        <taxon>Actinomycetes</taxon>
        <taxon>Pseudonocardiales</taxon>
        <taxon>Pseudonocardiaceae</taxon>
        <taxon>Allokutzneria</taxon>
    </lineage>
</organism>
<feature type="region of interest" description="Disordered" evidence="1">
    <location>
        <begin position="319"/>
        <end position="345"/>
    </location>
</feature>
<feature type="region of interest" description="Disordered" evidence="1">
    <location>
        <begin position="1"/>
        <end position="85"/>
    </location>
</feature>
<dbReference type="InterPro" id="IPR058330">
    <property type="entry name" value="DUF8017"/>
</dbReference>
<dbReference type="RefSeq" id="WP_377859599.1">
    <property type="nucleotide sequence ID" value="NZ_JBHLZU010000026.1"/>
</dbReference>
<dbReference type="EMBL" id="JBHLZU010000026">
    <property type="protein sequence ID" value="MFB9908176.1"/>
    <property type="molecule type" value="Genomic_DNA"/>
</dbReference>
<reference evidence="4 5" key="1">
    <citation type="submission" date="2024-09" db="EMBL/GenBank/DDBJ databases">
        <authorList>
            <person name="Sun Q."/>
            <person name="Mori K."/>
        </authorList>
    </citation>
    <scope>NUCLEOTIDE SEQUENCE [LARGE SCALE GENOMIC DNA]</scope>
    <source>
        <strain evidence="4 5">TBRC 7907</strain>
    </source>
</reference>
<accession>A0ABV6A8G0</accession>
<name>A0ABV6A8G0_9PSEU</name>
<feature type="region of interest" description="Disordered" evidence="1">
    <location>
        <begin position="171"/>
        <end position="190"/>
    </location>
</feature>
<sequence>MTWPGGGQDQQGQGGWGGYPQQHQQPGQQGQPGQTGHSGQTPYGGVPQQQPQYGQPYGYPQQQPQQGGFGQGGYGGLGAYGPQPPDNSKRNKAILFSAIGVVLVAAIVVAVILLTNNKPEQQAGPAETSGPAGPTTTTKAIATAPPPLTVAPKNPGWQVVSDSASRLVYELPPSWKPNPPGDTKSGTGAIPVDHTAALSSYQCGGASYSRGVTGMQAIKPKEGGADLDATKVATDFANAFANSFYEIEKDGKAQKPQVKIGQSRQVESEGYTGVVLEATATTAAGEPCMSATGKVLIVSLTKGPKDGIVLVVNGDTAAVPGQESLPTASDEELNKIADSFRRVPK</sequence>
<dbReference type="Pfam" id="PF26056">
    <property type="entry name" value="DUF8017"/>
    <property type="match status" value="1"/>
</dbReference>
<protein>
    <recommendedName>
        <fullName evidence="3">DUF8017 domain-containing protein</fullName>
    </recommendedName>
</protein>
<evidence type="ECO:0000313" key="4">
    <source>
        <dbReference type="EMBL" id="MFB9908176.1"/>
    </source>
</evidence>
<keyword evidence="5" id="KW-1185">Reference proteome</keyword>
<gene>
    <name evidence="4" type="ORF">ACFFQA_29950</name>
</gene>
<evidence type="ECO:0000313" key="5">
    <source>
        <dbReference type="Proteomes" id="UP001589693"/>
    </source>
</evidence>
<feature type="region of interest" description="Disordered" evidence="1">
    <location>
        <begin position="120"/>
        <end position="155"/>
    </location>
</feature>
<feature type="compositionally biased region" description="Gly residues" evidence="1">
    <location>
        <begin position="1"/>
        <end position="18"/>
    </location>
</feature>
<keyword evidence="2" id="KW-1133">Transmembrane helix</keyword>
<evidence type="ECO:0000256" key="2">
    <source>
        <dbReference type="SAM" id="Phobius"/>
    </source>
</evidence>
<dbReference type="Proteomes" id="UP001589693">
    <property type="component" value="Unassembled WGS sequence"/>
</dbReference>
<feature type="domain" description="DUF8017" evidence="3">
    <location>
        <begin position="151"/>
        <end position="344"/>
    </location>
</feature>
<evidence type="ECO:0000256" key="1">
    <source>
        <dbReference type="SAM" id="MobiDB-lite"/>
    </source>
</evidence>
<feature type="compositionally biased region" description="Gly residues" evidence="1">
    <location>
        <begin position="67"/>
        <end position="79"/>
    </location>
</feature>